<evidence type="ECO:0000313" key="3">
    <source>
        <dbReference type="EMBL" id="AVG24318.1"/>
    </source>
</evidence>
<comment type="similarity">
    <text evidence="1">Belongs to the PemK/MazF family.</text>
</comment>
<organism evidence="3 4">
    <name type="scientific">Pontimonas salivibrio</name>
    <dbReference type="NCBI Taxonomy" id="1159327"/>
    <lineage>
        <taxon>Bacteria</taxon>
        <taxon>Bacillati</taxon>
        <taxon>Actinomycetota</taxon>
        <taxon>Actinomycetes</taxon>
        <taxon>Micrococcales</taxon>
        <taxon>Microbacteriaceae</taxon>
        <taxon>Pontimonas</taxon>
    </lineage>
</organism>
<proteinExistence type="inferred from homology"/>
<dbReference type="KEGG" id="psai:C3B54_111375"/>
<dbReference type="Proteomes" id="UP000243077">
    <property type="component" value="Chromosome"/>
</dbReference>
<dbReference type="Gene3D" id="2.30.30.110">
    <property type="match status" value="1"/>
</dbReference>
<dbReference type="GO" id="GO:0006402">
    <property type="term" value="P:mRNA catabolic process"/>
    <property type="evidence" value="ECO:0007669"/>
    <property type="project" value="TreeGrafter"/>
</dbReference>
<dbReference type="GO" id="GO:0016075">
    <property type="term" value="P:rRNA catabolic process"/>
    <property type="evidence" value="ECO:0007669"/>
    <property type="project" value="TreeGrafter"/>
</dbReference>
<reference evidence="3 4" key="1">
    <citation type="submission" date="2018-02" db="EMBL/GenBank/DDBJ databases">
        <title>Complete genome of the streamlined marine actinobacterium Pontimonas salivibrio CL-TW6 adapted to coastal planktonic lifestype.</title>
        <authorList>
            <person name="Cho B.C."/>
            <person name="Hardies S.C."/>
            <person name="Jang G.I."/>
            <person name="Hwang C.Y."/>
        </authorList>
    </citation>
    <scope>NUCLEOTIDE SEQUENCE [LARGE SCALE GENOMIC DNA]</scope>
    <source>
        <strain evidence="3 4">CL-TW6</strain>
    </source>
</reference>
<evidence type="ECO:0000256" key="2">
    <source>
        <dbReference type="ARBA" id="ARBA00022649"/>
    </source>
</evidence>
<dbReference type="OrthoDB" id="3196747at2"/>
<dbReference type="Pfam" id="PF02452">
    <property type="entry name" value="PemK_toxin"/>
    <property type="match status" value="1"/>
</dbReference>
<accession>A0A2L2BRN3</accession>
<evidence type="ECO:0000313" key="4">
    <source>
        <dbReference type="Proteomes" id="UP000243077"/>
    </source>
</evidence>
<dbReference type="InterPro" id="IPR011067">
    <property type="entry name" value="Plasmid_toxin/cell-grow_inhib"/>
</dbReference>
<sequence>MRRGDLVLASAGSGYAGKPRPVLIVQDDALQALSSVVVCPLSTTSPADGRIRLAVSATADNGLAADCVIMTDKVTAVPTTTLGAVIGSLARPQMRSVNHALGLVLGFGQPPGR</sequence>
<dbReference type="GO" id="GO:0004521">
    <property type="term" value="F:RNA endonuclease activity"/>
    <property type="evidence" value="ECO:0007669"/>
    <property type="project" value="TreeGrafter"/>
</dbReference>
<dbReference type="SUPFAM" id="SSF50118">
    <property type="entry name" value="Cell growth inhibitor/plasmid maintenance toxic component"/>
    <property type="match status" value="1"/>
</dbReference>
<gene>
    <name evidence="3" type="ORF">C3B54_111375</name>
</gene>
<keyword evidence="4" id="KW-1185">Reference proteome</keyword>
<protein>
    <submittedName>
        <fullName evidence="3">mRNA interferase MazF ribonuclease / toxin</fullName>
    </submittedName>
</protein>
<dbReference type="AlphaFoldDB" id="A0A2L2BRN3"/>
<dbReference type="PANTHER" id="PTHR33988">
    <property type="entry name" value="ENDORIBONUCLEASE MAZF-RELATED"/>
    <property type="match status" value="1"/>
</dbReference>
<dbReference type="InterPro" id="IPR003477">
    <property type="entry name" value="PemK-like"/>
</dbReference>
<dbReference type="GO" id="GO:0003677">
    <property type="term" value="F:DNA binding"/>
    <property type="evidence" value="ECO:0007669"/>
    <property type="project" value="InterPro"/>
</dbReference>
<evidence type="ECO:0000256" key="1">
    <source>
        <dbReference type="ARBA" id="ARBA00007521"/>
    </source>
</evidence>
<name>A0A2L2BRN3_9MICO</name>
<keyword evidence="2" id="KW-1277">Toxin-antitoxin system</keyword>
<dbReference type="EMBL" id="CP026923">
    <property type="protein sequence ID" value="AVG24318.1"/>
    <property type="molecule type" value="Genomic_DNA"/>
</dbReference>
<dbReference type="RefSeq" id="WP_104913813.1">
    <property type="nucleotide sequence ID" value="NZ_CP026923.1"/>
</dbReference>